<keyword evidence="3 12" id="KW-0138">CF(0)</keyword>
<keyword evidence="9 12" id="KW-0066">ATP synthesis</keyword>
<evidence type="ECO:0000313" key="16">
    <source>
        <dbReference type="Proteomes" id="UP000322454"/>
    </source>
</evidence>
<comment type="function">
    <text evidence="10 12">F(1)F(0) ATP synthase produces ATP from ADP in the presence of a proton or sodium gradient. F-type ATPases consist of two structural domains, F(1) containing the extramembraneous catalytic core and F(0) containing the membrane proton channel, linked together by a central stalk and a peripheral stalk. During catalysis, ATP synthesis in the catalytic domain of F(1) is coupled via a rotary mechanism of the central stalk subunits to proton translocation.</text>
</comment>
<proteinExistence type="inferred from homology"/>
<evidence type="ECO:0000256" key="1">
    <source>
        <dbReference type="ARBA" id="ARBA00005513"/>
    </source>
</evidence>
<evidence type="ECO:0000256" key="14">
    <source>
        <dbReference type="SAM" id="Coils"/>
    </source>
</evidence>
<organism evidence="15 16">
    <name type="scientific">Candidatus Acidulodesulfobacterium acidiphilum</name>
    <dbReference type="NCBI Taxonomy" id="2597224"/>
    <lineage>
        <taxon>Bacteria</taxon>
        <taxon>Deltaproteobacteria</taxon>
        <taxon>Candidatus Acidulodesulfobacterales</taxon>
        <taxon>Candidatus Acidulodesulfobacterium</taxon>
    </lineage>
</organism>
<dbReference type="PANTHER" id="PTHR33445">
    <property type="entry name" value="ATP SYNTHASE SUBUNIT B', CHLOROPLASTIC"/>
    <property type="match status" value="1"/>
</dbReference>
<dbReference type="GO" id="GO:0046961">
    <property type="term" value="F:proton-transporting ATPase activity, rotational mechanism"/>
    <property type="evidence" value="ECO:0007669"/>
    <property type="project" value="TreeGrafter"/>
</dbReference>
<evidence type="ECO:0000256" key="3">
    <source>
        <dbReference type="ARBA" id="ARBA00022547"/>
    </source>
</evidence>
<keyword evidence="14" id="KW-0175">Coiled coil</keyword>
<keyword evidence="5 12" id="KW-0375">Hydrogen ion transport</keyword>
<dbReference type="Proteomes" id="UP000322454">
    <property type="component" value="Unassembled WGS sequence"/>
</dbReference>
<evidence type="ECO:0000256" key="4">
    <source>
        <dbReference type="ARBA" id="ARBA00022692"/>
    </source>
</evidence>
<dbReference type="GO" id="GO:0005886">
    <property type="term" value="C:plasma membrane"/>
    <property type="evidence" value="ECO:0007669"/>
    <property type="project" value="UniProtKB-SubCell"/>
</dbReference>
<evidence type="ECO:0000256" key="5">
    <source>
        <dbReference type="ARBA" id="ARBA00022781"/>
    </source>
</evidence>
<keyword evidence="4 12" id="KW-0812">Transmembrane</keyword>
<sequence>MNIEIFWRIFDTIILAVGIAYIYIKYGITFLGGRRHDIESHLEKAKEYEKKAKEIYQEAKAELEKARKEMREIREDAIKEAAAEKNLIIKNAEMTADKIVNAYLEHAKAEIDNHRKKLLEEMIGKSFQTANEKIKKKIESDSDNKLNENFLKAQEEGFARQSDK</sequence>
<evidence type="ECO:0000256" key="8">
    <source>
        <dbReference type="ARBA" id="ARBA00023136"/>
    </source>
</evidence>
<name>A0A520XGU2_9DELT</name>
<comment type="function">
    <text evidence="12">Component of the F(0) channel, it forms part of the peripheral stalk, linking F(1) to F(0).</text>
</comment>
<evidence type="ECO:0000256" key="7">
    <source>
        <dbReference type="ARBA" id="ARBA00023065"/>
    </source>
</evidence>
<dbReference type="PANTHER" id="PTHR33445:SF1">
    <property type="entry name" value="ATP SYNTHASE SUBUNIT B"/>
    <property type="match status" value="1"/>
</dbReference>
<accession>A0A520XGU2</accession>
<dbReference type="CDD" id="cd06503">
    <property type="entry name" value="ATP-synt_Fo_b"/>
    <property type="match status" value="1"/>
</dbReference>
<evidence type="ECO:0000256" key="12">
    <source>
        <dbReference type="HAMAP-Rule" id="MF_01398"/>
    </source>
</evidence>
<evidence type="ECO:0000256" key="11">
    <source>
        <dbReference type="ARBA" id="ARBA00037847"/>
    </source>
</evidence>
<evidence type="ECO:0000256" key="10">
    <source>
        <dbReference type="ARBA" id="ARBA00025198"/>
    </source>
</evidence>
<dbReference type="GO" id="GO:0012505">
    <property type="term" value="C:endomembrane system"/>
    <property type="evidence" value="ECO:0007669"/>
    <property type="project" value="UniProtKB-SubCell"/>
</dbReference>
<feature type="transmembrane region" description="Helical" evidence="12">
    <location>
        <begin position="6"/>
        <end position="24"/>
    </location>
</feature>
<evidence type="ECO:0000256" key="2">
    <source>
        <dbReference type="ARBA" id="ARBA00022448"/>
    </source>
</evidence>
<dbReference type="AlphaFoldDB" id="A0A520XGU2"/>
<comment type="subunit">
    <text evidence="12">F-type ATPases have 2 components, F(1) - the catalytic core - and F(0) - the membrane proton channel. F(1) has five subunits: alpha(3), beta(3), gamma(1), delta(1), epsilon(1). F(0) has three main subunits: a(1), b(2) and c(10-14). The alpha and beta chains form an alternating ring which encloses part of the gamma chain. F(1) is attached to F(0) by a central stalk formed by the gamma and epsilon chains, while a peripheral stalk is formed by the delta and b chains.</text>
</comment>
<comment type="subcellular location">
    <subcellularLocation>
        <location evidence="12">Cell membrane</location>
        <topology evidence="12">Single-pass membrane protein</topology>
    </subcellularLocation>
    <subcellularLocation>
        <location evidence="11">Endomembrane system</location>
        <topology evidence="11">Single-pass membrane protein</topology>
    </subcellularLocation>
</comment>
<evidence type="ECO:0000256" key="9">
    <source>
        <dbReference type="ARBA" id="ARBA00023310"/>
    </source>
</evidence>
<keyword evidence="7 12" id="KW-0406">Ion transport</keyword>
<dbReference type="Pfam" id="PF00430">
    <property type="entry name" value="ATP-synt_B"/>
    <property type="match status" value="1"/>
</dbReference>
<feature type="coiled-coil region" evidence="14">
    <location>
        <begin position="38"/>
        <end position="83"/>
    </location>
</feature>
<gene>
    <name evidence="12" type="primary">atpF</name>
    <name evidence="15" type="ORF">EVJ48_00435</name>
</gene>
<keyword evidence="2 12" id="KW-0813">Transport</keyword>
<dbReference type="InterPro" id="IPR050059">
    <property type="entry name" value="ATP_synthase_B_chain"/>
</dbReference>
<dbReference type="GO" id="GO:0046933">
    <property type="term" value="F:proton-transporting ATP synthase activity, rotational mechanism"/>
    <property type="evidence" value="ECO:0007669"/>
    <property type="project" value="UniProtKB-UniRule"/>
</dbReference>
<keyword evidence="12" id="KW-1003">Cell membrane</keyword>
<dbReference type="EMBL" id="SHMQ01000001">
    <property type="protein sequence ID" value="RZV40423.1"/>
    <property type="molecule type" value="Genomic_DNA"/>
</dbReference>
<evidence type="ECO:0000256" key="13">
    <source>
        <dbReference type="RuleBase" id="RU003848"/>
    </source>
</evidence>
<keyword evidence="8 12" id="KW-0472">Membrane</keyword>
<evidence type="ECO:0000313" key="15">
    <source>
        <dbReference type="EMBL" id="RZV40423.1"/>
    </source>
</evidence>
<keyword evidence="6 12" id="KW-1133">Transmembrane helix</keyword>
<evidence type="ECO:0000256" key="6">
    <source>
        <dbReference type="ARBA" id="ARBA00022989"/>
    </source>
</evidence>
<dbReference type="HAMAP" id="MF_01398">
    <property type="entry name" value="ATP_synth_b_bprime"/>
    <property type="match status" value="1"/>
</dbReference>
<dbReference type="InterPro" id="IPR002146">
    <property type="entry name" value="ATP_synth_b/b'su_bac/chlpt"/>
</dbReference>
<protein>
    <recommendedName>
        <fullName evidence="12">ATP synthase subunit b</fullName>
    </recommendedName>
    <alternativeName>
        <fullName evidence="12">ATP synthase F(0) sector subunit b</fullName>
    </alternativeName>
    <alternativeName>
        <fullName evidence="12">ATPase subunit I</fullName>
    </alternativeName>
    <alternativeName>
        <fullName evidence="12">F-type ATPase subunit b</fullName>
        <shortName evidence="12">F-ATPase subunit b</shortName>
    </alternativeName>
</protein>
<comment type="similarity">
    <text evidence="1 12 13">Belongs to the ATPase B chain family.</text>
</comment>
<reference evidence="15 16" key="1">
    <citation type="submission" date="2019-01" db="EMBL/GenBank/DDBJ databases">
        <title>Insights into ecological role of a new deltaproteobacterial order Candidatus Sinidesulfobacterales (Sva0485) by metagenomics and metatranscriptomics.</title>
        <authorList>
            <person name="Tan S."/>
            <person name="Liu J."/>
            <person name="Fang Y."/>
            <person name="Hedlund B."/>
            <person name="Lian Z.-H."/>
            <person name="Huang L.-Y."/>
            <person name="Li J.-T."/>
            <person name="Huang L.-N."/>
            <person name="Li W.-J."/>
            <person name="Jiang H.-C."/>
            <person name="Dong H.-L."/>
            <person name="Shu W.-S."/>
        </authorList>
    </citation>
    <scope>NUCLEOTIDE SEQUENCE [LARGE SCALE GENOMIC DNA]</scope>
    <source>
        <strain evidence="15">AP4</strain>
    </source>
</reference>
<comment type="caution">
    <text evidence="15">The sequence shown here is derived from an EMBL/GenBank/DDBJ whole genome shotgun (WGS) entry which is preliminary data.</text>
</comment>
<dbReference type="GO" id="GO:0045259">
    <property type="term" value="C:proton-transporting ATP synthase complex"/>
    <property type="evidence" value="ECO:0007669"/>
    <property type="project" value="UniProtKB-KW"/>
</dbReference>